<proteinExistence type="predicted"/>
<name>A0A8H7CZ24_9AGAR</name>
<accession>A0A8H7CZ24</accession>
<evidence type="ECO:0000313" key="2">
    <source>
        <dbReference type="Proteomes" id="UP000620124"/>
    </source>
</evidence>
<dbReference type="EMBL" id="JACAZI010000007">
    <property type="protein sequence ID" value="KAF7355854.1"/>
    <property type="molecule type" value="Genomic_DNA"/>
</dbReference>
<evidence type="ECO:0000313" key="1">
    <source>
        <dbReference type="EMBL" id="KAF7355854.1"/>
    </source>
</evidence>
<organism evidence="1 2">
    <name type="scientific">Mycena venus</name>
    <dbReference type="NCBI Taxonomy" id="2733690"/>
    <lineage>
        <taxon>Eukaryota</taxon>
        <taxon>Fungi</taxon>
        <taxon>Dikarya</taxon>
        <taxon>Basidiomycota</taxon>
        <taxon>Agaricomycotina</taxon>
        <taxon>Agaricomycetes</taxon>
        <taxon>Agaricomycetidae</taxon>
        <taxon>Agaricales</taxon>
        <taxon>Marasmiineae</taxon>
        <taxon>Mycenaceae</taxon>
        <taxon>Mycena</taxon>
    </lineage>
</organism>
<dbReference type="AlphaFoldDB" id="A0A8H7CZ24"/>
<reference evidence="1" key="1">
    <citation type="submission" date="2020-05" db="EMBL/GenBank/DDBJ databases">
        <title>Mycena genomes resolve the evolution of fungal bioluminescence.</title>
        <authorList>
            <person name="Tsai I.J."/>
        </authorList>
    </citation>
    <scope>NUCLEOTIDE SEQUENCE</scope>
    <source>
        <strain evidence="1">CCC161011</strain>
    </source>
</reference>
<keyword evidence="2" id="KW-1185">Reference proteome</keyword>
<comment type="caution">
    <text evidence="1">The sequence shown here is derived from an EMBL/GenBank/DDBJ whole genome shotgun (WGS) entry which is preliminary data.</text>
</comment>
<gene>
    <name evidence="1" type="ORF">MVEN_00914000</name>
</gene>
<protein>
    <submittedName>
        <fullName evidence="1">Uncharacterized protein</fullName>
    </submittedName>
</protein>
<dbReference type="Proteomes" id="UP000620124">
    <property type="component" value="Unassembled WGS sequence"/>
</dbReference>
<sequence length="158" mass="17201">MVRAMSALILTPSLIFPQSSQEVLEAMVGRVADDVEEGVPGGTGEGPTLSYRVRAKSFTVKNTYVPQISSISSFTLSDDAPTQNQQQAKKHQSDFSDVKLGDLKLSHEIGKDTVVARWQVGRRRMRSSNAVVVTRRIYSAQVVGHQDPVTAVVSTKEG</sequence>
<dbReference type="OrthoDB" id="10657118at2759"/>